<dbReference type="Pfam" id="PF10598">
    <property type="entry name" value="RRM_4"/>
    <property type="match status" value="1"/>
</dbReference>
<dbReference type="GO" id="GO:0030619">
    <property type="term" value="F:U1 snRNA binding"/>
    <property type="evidence" value="ECO:0007669"/>
    <property type="project" value="TreeGrafter"/>
</dbReference>
<dbReference type="InterPro" id="IPR042516">
    <property type="entry name" value="Prp8_U5-snRNA-bd_sf"/>
</dbReference>
<dbReference type="InterPro" id="IPR019582">
    <property type="entry name" value="RRM_spliceosomal_PrP8"/>
</dbReference>
<reference evidence="3" key="1">
    <citation type="submission" date="2019-12" db="EMBL/GenBank/DDBJ databases">
        <title>Genome sequencing and annotation of Brassica cretica.</title>
        <authorList>
            <person name="Studholme D.J."/>
            <person name="Sarris P.F."/>
        </authorList>
    </citation>
    <scope>NUCLEOTIDE SEQUENCE</scope>
    <source>
        <strain evidence="3">PFS-102/07</strain>
        <tissue evidence="3">Leaf</tissue>
    </source>
</reference>
<proteinExistence type="predicted"/>
<dbReference type="GO" id="GO:0030623">
    <property type="term" value="F:U5 snRNA binding"/>
    <property type="evidence" value="ECO:0007669"/>
    <property type="project" value="TreeGrafter"/>
</dbReference>
<dbReference type="InterPro" id="IPR012592">
    <property type="entry name" value="PROCN"/>
</dbReference>
<dbReference type="GO" id="GO:0005682">
    <property type="term" value="C:U5 snRNP"/>
    <property type="evidence" value="ECO:0007669"/>
    <property type="project" value="TreeGrafter"/>
</dbReference>
<organism evidence="3">
    <name type="scientific">Brassica cretica</name>
    <name type="common">Mustard</name>
    <dbReference type="NCBI Taxonomy" id="69181"/>
    <lineage>
        <taxon>Eukaryota</taxon>
        <taxon>Viridiplantae</taxon>
        <taxon>Streptophyta</taxon>
        <taxon>Embryophyta</taxon>
        <taxon>Tracheophyta</taxon>
        <taxon>Spermatophyta</taxon>
        <taxon>Magnoliopsida</taxon>
        <taxon>eudicotyledons</taxon>
        <taxon>Gunneridae</taxon>
        <taxon>Pentapetalae</taxon>
        <taxon>rosids</taxon>
        <taxon>malvids</taxon>
        <taxon>Brassicales</taxon>
        <taxon>Brassicaceae</taxon>
        <taxon>Brassiceae</taxon>
        <taxon>Brassica</taxon>
    </lineage>
</organism>
<evidence type="ECO:0000259" key="2">
    <source>
        <dbReference type="Pfam" id="PF10598"/>
    </source>
</evidence>
<dbReference type="GO" id="GO:0030620">
    <property type="term" value="F:U2 snRNA binding"/>
    <property type="evidence" value="ECO:0007669"/>
    <property type="project" value="TreeGrafter"/>
</dbReference>
<dbReference type="InterPro" id="IPR027652">
    <property type="entry name" value="PRP8"/>
</dbReference>
<sequence>MRQIRMCKDLKHLIYYRFNTGPVGKGPGCGFWAPMWRVWLFFLRGIVPLLERWLGNFLGRQFEGRHSKGVAKTVTKQRVESHFDLELRAAVMHDVLDAMPQGIRKNKAKTILQHLSEAWRCWKANIAWKVPGLPVPVENMILRYVKSKADWWTNVAHYNRERIRRGATVDKTVCKKNLGRLTRLWLKAEQERQHNYLKDGPYVNSEEAVSIHTTTFHWLESRKFSPIPFPPLSYKHDTKILILALERLKESYGGAVRLNQQQREELGLIEQAYDNPHEALSRIKRLLLTQRNMKEVGIQFMDLYSYLIPVYEIDPLEKITDAYLDQYLWYEGDKRGLFSNWIKPADSEPPPLLVYKWCQGINNLQGVWDTGDGQCVVMLQTKFEKLFEKIDLTMLNRLLRLILDHNLADYMCAKNNVLLAYKDMSHTNSHGLIRGLQFASFVVQFYGLSLDLLLLGLTRASEIAGPPQTPNEFMTFCDTKVETCHPIRMYARYIDRVHIMFRFTHEEARDLIQRYLTEHPDPNNENMVGYNNKKCWPRDARMRLMKHDVNLGRSVFWGIKNRLPRSITTLEWENGFVSVYSKDNPNLLFSMCGFEVRILPKIRTTQSNTKDGIYKMNIPRRGLRLLFSESTTST</sequence>
<accession>A0A8S9GQK5</accession>
<protein>
    <submittedName>
        <fullName evidence="3">Uncharacterized protein</fullName>
    </submittedName>
</protein>
<dbReference type="GO" id="GO:0071013">
    <property type="term" value="C:catalytic step 2 spliceosome"/>
    <property type="evidence" value="ECO:0007669"/>
    <property type="project" value="TreeGrafter"/>
</dbReference>
<dbReference type="InterPro" id="IPR012337">
    <property type="entry name" value="RNaseH-like_sf"/>
</dbReference>
<evidence type="ECO:0000259" key="1">
    <source>
        <dbReference type="Pfam" id="PF08083"/>
    </source>
</evidence>
<dbReference type="Pfam" id="PF08083">
    <property type="entry name" value="PROCN"/>
    <property type="match status" value="1"/>
</dbReference>
<dbReference type="AlphaFoldDB" id="A0A8S9GQK5"/>
<comment type="caution">
    <text evidence="3">The sequence shown here is derived from an EMBL/GenBank/DDBJ whole genome shotgun (WGS) entry which is preliminary data.</text>
</comment>
<name>A0A8S9GQK5_BRACR</name>
<dbReference type="Gene3D" id="3.30.43.40">
    <property type="entry name" value="Pre-mRNA-processing-splicing factor 8, U5-snRNA-binding domain"/>
    <property type="match status" value="1"/>
</dbReference>
<dbReference type="GO" id="GO:0097157">
    <property type="term" value="F:pre-mRNA intronic binding"/>
    <property type="evidence" value="ECO:0007669"/>
    <property type="project" value="TreeGrafter"/>
</dbReference>
<feature type="domain" description="PROCN" evidence="1">
    <location>
        <begin position="1"/>
        <end position="203"/>
    </location>
</feature>
<dbReference type="PANTHER" id="PTHR11140">
    <property type="entry name" value="PRE-MRNA SPLICING FACTOR PRP8"/>
    <property type="match status" value="1"/>
</dbReference>
<dbReference type="PANTHER" id="PTHR11140:SF0">
    <property type="entry name" value="PRE-MRNA-PROCESSING-SPLICING FACTOR 8"/>
    <property type="match status" value="1"/>
</dbReference>
<dbReference type="EMBL" id="QGKY02001925">
    <property type="protein sequence ID" value="KAF2548133.1"/>
    <property type="molecule type" value="Genomic_DNA"/>
</dbReference>
<dbReference type="SUPFAM" id="SSF53098">
    <property type="entry name" value="Ribonuclease H-like"/>
    <property type="match status" value="1"/>
</dbReference>
<gene>
    <name evidence="3" type="ORF">F2Q70_00022497</name>
</gene>
<dbReference type="GO" id="GO:0000244">
    <property type="term" value="P:spliceosomal tri-snRNP complex assembly"/>
    <property type="evidence" value="ECO:0007669"/>
    <property type="project" value="TreeGrafter"/>
</dbReference>
<feature type="domain" description="RNA recognition motif spliceosomal PrP8" evidence="2">
    <location>
        <begin position="388"/>
        <end position="478"/>
    </location>
</feature>
<evidence type="ECO:0000313" key="3">
    <source>
        <dbReference type="EMBL" id="KAF2548133.1"/>
    </source>
</evidence>
<dbReference type="GO" id="GO:0017070">
    <property type="term" value="F:U6 snRNA binding"/>
    <property type="evidence" value="ECO:0007669"/>
    <property type="project" value="TreeGrafter"/>
</dbReference>